<protein>
    <submittedName>
        <fullName evidence="10">1-phosphofructokinase family hexose kinase</fullName>
    </submittedName>
</protein>
<dbReference type="PANTHER" id="PTHR46566">
    <property type="entry name" value="1-PHOSPHOFRUCTOKINASE-RELATED"/>
    <property type="match status" value="1"/>
</dbReference>
<evidence type="ECO:0000313" key="11">
    <source>
        <dbReference type="Proteomes" id="UP000321234"/>
    </source>
</evidence>
<dbReference type="Proteomes" id="UP000321234">
    <property type="component" value="Unassembled WGS sequence"/>
</dbReference>
<comment type="similarity">
    <text evidence="1 7">Belongs to the carbohydrate kinase PfkB family.</text>
</comment>
<evidence type="ECO:0000256" key="3">
    <source>
        <dbReference type="ARBA" id="ARBA00022741"/>
    </source>
</evidence>
<name>A0A5C8Z6U8_9ACTN</name>
<evidence type="ECO:0000256" key="7">
    <source>
        <dbReference type="RuleBase" id="RU003704"/>
    </source>
</evidence>
<dbReference type="PRINTS" id="PR00990">
    <property type="entry name" value="RIBOKINASE"/>
</dbReference>
<evidence type="ECO:0000256" key="2">
    <source>
        <dbReference type="ARBA" id="ARBA00022679"/>
    </source>
</evidence>
<evidence type="ECO:0000313" key="10">
    <source>
        <dbReference type="EMBL" id="TXR52596.1"/>
    </source>
</evidence>
<dbReference type="AlphaFoldDB" id="A0A5C8Z6U8"/>
<keyword evidence="2 6" id="KW-0808">Transferase</keyword>
<organism evidence="10 11">
    <name type="scientific">Quadrisphaera setariae</name>
    <dbReference type="NCBI Taxonomy" id="2593304"/>
    <lineage>
        <taxon>Bacteria</taxon>
        <taxon>Bacillati</taxon>
        <taxon>Actinomycetota</taxon>
        <taxon>Actinomycetes</taxon>
        <taxon>Kineosporiales</taxon>
        <taxon>Kineosporiaceae</taxon>
        <taxon>Quadrisphaera</taxon>
    </lineage>
</organism>
<dbReference type="NCBIfam" id="TIGR03168">
    <property type="entry name" value="1-PFK"/>
    <property type="match status" value="1"/>
</dbReference>
<dbReference type="PIRSF" id="PIRSF000535">
    <property type="entry name" value="1PFK/6PFK/LacC"/>
    <property type="match status" value="1"/>
</dbReference>
<evidence type="ECO:0000256" key="6">
    <source>
        <dbReference type="PIRNR" id="PIRNR000535"/>
    </source>
</evidence>
<evidence type="ECO:0000256" key="1">
    <source>
        <dbReference type="ARBA" id="ARBA00010688"/>
    </source>
</evidence>
<dbReference type="Pfam" id="PF00294">
    <property type="entry name" value="PfkB"/>
    <property type="match status" value="1"/>
</dbReference>
<dbReference type="EMBL" id="VKAC01000013">
    <property type="protein sequence ID" value="TXR52596.1"/>
    <property type="molecule type" value="Genomic_DNA"/>
</dbReference>
<comment type="caution">
    <text evidence="10">The sequence shown here is derived from an EMBL/GenBank/DDBJ whole genome shotgun (WGS) entry which is preliminary data.</text>
</comment>
<keyword evidence="4 7" id="KW-0418">Kinase</keyword>
<feature type="compositionally biased region" description="Basic and acidic residues" evidence="8">
    <location>
        <begin position="314"/>
        <end position="325"/>
    </location>
</feature>
<keyword evidence="5" id="KW-0067">ATP-binding</keyword>
<dbReference type="GO" id="GO:0005829">
    <property type="term" value="C:cytosol"/>
    <property type="evidence" value="ECO:0007669"/>
    <property type="project" value="TreeGrafter"/>
</dbReference>
<evidence type="ECO:0000256" key="8">
    <source>
        <dbReference type="SAM" id="MobiDB-lite"/>
    </source>
</evidence>
<dbReference type="InterPro" id="IPR029056">
    <property type="entry name" value="Ribokinase-like"/>
</dbReference>
<dbReference type="InterPro" id="IPR011611">
    <property type="entry name" value="PfkB_dom"/>
</dbReference>
<dbReference type="InterPro" id="IPR002173">
    <property type="entry name" value="Carboh/pur_kinase_PfkB_CS"/>
</dbReference>
<feature type="domain" description="Carbohydrate kinase PfkB" evidence="9">
    <location>
        <begin position="25"/>
        <end position="310"/>
    </location>
</feature>
<evidence type="ECO:0000256" key="5">
    <source>
        <dbReference type="ARBA" id="ARBA00022840"/>
    </source>
</evidence>
<reference evidence="10 11" key="1">
    <citation type="submission" date="2019-07" db="EMBL/GenBank/DDBJ databases">
        <title>Quadrisphaera sp. strain DD2A genome sequencing and assembly.</title>
        <authorList>
            <person name="Kim I."/>
        </authorList>
    </citation>
    <scope>NUCLEOTIDE SEQUENCE [LARGE SCALE GENOMIC DNA]</scope>
    <source>
        <strain evidence="10 11">DD2A</strain>
    </source>
</reference>
<dbReference type="PANTHER" id="PTHR46566:SF5">
    <property type="entry name" value="1-PHOSPHOFRUCTOKINASE"/>
    <property type="match status" value="1"/>
</dbReference>
<feature type="region of interest" description="Disordered" evidence="8">
    <location>
        <begin position="305"/>
        <end position="325"/>
    </location>
</feature>
<dbReference type="InterPro" id="IPR017583">
    <property type="entry name" value="Tagatose/fructose_Pkinase"/>
</dbReference>
<sequence>MIVTLTANPSLDRLVPLAGPLERGAVLRSAAAVDQPGGKGVNVARVVAAGGRTAVAVLPGHPDDPLLLALRELHLVHRAVPIAAHSRVNLTLAEPDGTTTKVNAPGAPLDAGARAGLAEALRREAAGARWVALSGSLPPGVDDDWYGRLVAQLRSTGARVAVDTSGAALLATAGPDAPSSSTALPDLLKPNAEELAELTGLAAPGRGGAAGAELEADPVAAAEAASTLVERGVETVLVTLGGAGALLVTADGAWHAVHEPVTPVSTVGAGDSTLAGYLLAELDGAAEAERLAVAVAHGTAAVQLPGSTLPGPEHVQRDRVTTRRL</sequence>
<dbReference type="InterPro" id="IPR002139">
    <property type="entry name" value="Ribo/fructo_kinase"/>
</dbReference>
<dbReference type="GO" id="GO:0008443">
    <property type="term" value="F:phosphofructokinase activity"/>
    <property type="evidence" value="ECO:0007669"/>
    <property type="project" value="TreeGrafter"/>
</dbReference>
<evidence type="ECO:0000256" key="4">
    <source>
        <dbReference type="ARBA" id="ARBA00022777"/>
    </source>
</evidence>
<dbReference type="PROSITE" id="PS00584">
    <property type="entry name" value="PFKB_KINASES_2"/>
    <property type="match status" value="1"/>
</dbReference>
<keyword evidence="11" id="KW-1185">Reference proteome</keyword>
<dbReference type="RefSeq" id="WP_147928026.1">
    <property type="nucleotide sequence ID" value="NZ_VKAC01000013.1"/>
</dbReference>
<dbReference type="SUPFAM" id="SSF53613">
    <property type="entry name" value="Ribokinase-like"/>
    <property type="match status" value="1"/>
</dbReference>
<gene>
    <name evidence="10" type="ORF">FMM08_19375</name>
</gene>
<dbReference type="Gene3D" id="3.40.1190.20">
    <property type="match status" value="1"/>
</dbReference>
<keyword evidence="3" id="KW-0547">Nucleotide-binding</keyword>
<dbReference type="GO" id="GO:0005524">
    <property type="term" value="F:ATP binding"/>
    <property type="evidence" value="ECO:0007669"/>
    <property type="project" value="UniProtKB-KW"/>
</dbReference>
<dbReference type="CDD" id="cd01164">
    <property type="entry name" value="FruK_PfkB_like"/>
    <property type="match status" value="1"/>
</dbReference>
<proteinExistence type="inferred from homology"/>
<accession>A0A5C8Z6U8</accession>
<dbReference type="OrthoDB" id="9801219at2"/>
<evidence type="ECO:0000259" key="9">
    <source>
        <dbReference type="Pfam" id="PF00294"/>
    </source>
</evidence>